<keyword evidence="4" id="KW-1185">Reference proteome</keyword>
<proteinExistence type="predicted"/>
<feature type="transmembrane region" description="Helical" evidence="2">
    <location>
        <begin position="151"/>
        <end position="175"/>
    </location>
</feature>
<keyword evidence="2" id="KW-1133">Transmembrane helix</keyword>
<dbReference type="Proteomes" id="UP000727407">
    <property type="component" value="Unassembled WGS sequence"/>
</dbReference>
<name>A0A8J4TRK2_CLAMG</name>
<comment type="caution">
    <text evidence="3">The sequence shown here is derived from an EMBL/GenBank/DDBJ whole genome shotgun (WGS) entry which is preliminary data.</text>
</comment>
<dbReference type="SUPFAM" id="SSF57997">
    <property type="entry name" value="Tropomyosin"/>
    <property type="match status" value="1"/>
</dbReference>
<evidence type="ECO:0000313" key="4">
    <source>
        <dbReference type="Proteomes" id="UP000727407"/>
    </source>
</evidence>
<evidence type="ECO:0000256" key="1">
    <source>
        <dbReference type="SAM" id="Coils"/>
    </source>
</evidence>
<accession>A0A8J4TRK2</accession>
<evidence type="ECO:0000313" key="3">
    <source>
        <dbReference type="EMBL" id="KAF5890076.1"/>
    </source>
</evidence>
<feature type="coiled-coil region" evidence="1">
    <location>
        <begin position="181"/>
        <end position="215"/>
    </location>
</feature>
<evidence type="ECO:0000256" key="2">
    <source>
        <dbReference type="SAM" id="Phobius"/>
    </source>
</evidence>
<dbReference type="Gene3D" id="1.10.287.620">
    <property type="entry name" value="Helix Hairpins"/>
    <property type="match status" value="1"/>
</dbReference>
<organism evidence="3 4">
    <name type="scientific">Clarias magur</name>
    <name type="common">Asian catfish</name>
    <name type="synonym">Macropteronotus magur</name>
    <dbReference type="NCBI Taxonomy" id="1594786"/>
    <lineage>
        <taxon>Eukaryota</taxon>
        <taxon>Metazoa</taxon>
        <taxon>Chordata</taxon>
        <taxon>Craniata</taxon>
        <taxon>Vertebrata</taxon>
        <taxon>Euteleostomi</taxon>
        <taxon>Actinopterygii</taxon>
        <taxon>Neopterygii</taxon>
        <taxon>Teleostei</taxon>
        <taxon>Ostariophysi</taxon>
        <taxon>Siluriformes</taxon>
        <taxon>Clariidae</taxon>
        <taxon>Clarias</taxon>
    </lineage>
</organism>
<dbReference type="OrthoDB" id="10260387at2759"/>
<dbReference type="EMBL" id="QNUK01000728">
    <property type="protein sequence ID" value="KAF5890076.1"/>
    <property type="molecule type" value="Genomic_DNA"/>
</dbReference>
<sequence length="338" mass="38089">MSEIYPSDVVLKNTAEAVIVPLKDGVSSLNRVYEALIKADVDPVTGQCSNYKYTREQIVQAHQHLEQSEQMASSGLKSLDENLERLTQDQGKFEREMNATKQTLDNLRTEQASNEKLLRDSQGALELARRNLNSTRRTLQDQEKRKKNAKIVTGVGVGLFAIPVLGWIVGSAMVISGADELDRAAHAVKVAEKEIRESETEVKKYECKVPEYESKISQIKHDINQKDDKLKQTHDGIQKVKKKIQAVAEFQRKVRRAVQFLGVLSGRASVTRLHTRRFILQKPGMKVMEDVMKATEAITGNELLYDNGMPRLINQMKENNRQLAAICASDNNSENKTN</sequence>
<protein>
    <submittedName>
        <fullName evidence="3">Cancer-associated 1 protein-like isoform X2</fullName>
    </submittedName>
</protein>
<dbReference type="AlphaFoldDB" id="A0A8J4TRK2"/>
<feature type="coiled-coil region" evidence="1">
    <location>
        <begin position="76"/>
        <end position="152"/>
    </location>
</feature>
<reference evidence="3" key="1">
    <citation type="submission" date="2020-07" db="EMBL/GenBank/DDBJ databases">
        <title>Clarias magur genome sequencing, assembly and annotation.</title>
        <authorList>
            <person name="Kushwaha B."/>
            <person name="Kumar R."/>
            <person name="Das P."/>
            <person name="Joshi C.G."/>
            <person name="Kumar D."/>
            <person name="Nagpure N.S."/>
            <person name="Pandey M."/>
            <person name="Agarwal S."/>
            <person name="Srivastava S."/>
            <person name="Singh M."/>
            <person name="Sahoo L."/>
            <person name="Jayasankar P."/>
            <person name="Meher P.K."/>
            <person name="Koringa P.G."/>
            <person name="Iquebal M.A."/>
            <person name="Das S.P."/>
            <person name="Bit A."/>
            <person name="Patnaik S."/>
            <person name="Patel N."/>
            <person name="Shah T.M."/>
            <person name="Hinsu A."/>
            <person name="Jena J.K."/>
        </authorList>
    </citation>
    <scope>NUCLEOTIDE SEQUENCE</scope>
    <source>
        <strain evidence="3">CIFAMagur01</strain>
        <tissue evidence="3">Testis</tissue>
    </source>
</reference>
<keyword evidence="2" id="KW-0472">Membrane</keyword>
<keyword evidence="2" id="KW-0812">Transmembrane</keyword>
<gene>
    <name evidence="3" type="ORF">DAT39_020230</name>
</gene>
<keyword evidence="1" id="KW-0175">Coiled coil</keyword>